<proteinExistence type="predicted"/>
<evidence type="ECO:0000256" key="1">
    <source>
        <dbReference type="SAM" id="MobiDB-lite"/>
    </source>
</evidence>
<dbReference type="InterPro" id="IPR013113">
    <property type="entry name" value="SIP_FAD-bd"/>
</dbReference>
<evidence type="ECO:0000259" key="3">
    <source>
        <dbReference type="PROSITE" id="PS51384"/>
    </source>
</evidence>
<dbReference type="Pfam" id="PF08021">
    <property type="entry name" value="FAD_binding_9"/>
    <property type="match status" value="1"/>
</dbReference>
<evidence type="ECO:0000313" key="5">
    <source>
        <dbReference type="Proteomes" id="UP000730482"/>
    </source>
</evidence>
<dbReference type="SUPFAM" id="SSF63380">
    <property type="entry name" value="Riboflavin synthase domain-like"/>
    <property type="match status" value="1"/>
</dbReference>
<comment type="caution">
    <text evidence="4">The sequence shown here is derived from an EMBL/GenBank/DDBJ whole genome shotgun (WGS) entry which is preliminary data.</text>
</comment>
<dbReference type="InterPro" id="IPR017927">
    <property type="entry name" value="FAD-bd_FR_type"/>
</dbReference>
<dbReference type="Proteomes" id="UP000730482">
    <property type="component" value="Unassembled WGS sequence"/>
</dbReference>
<dbReference type="PANTHER" id="PTHR30157:SF0">
    <property type="entry name" value="NADPH-DEPENDENT FERRIC-CHELATE REDUCTASE"/>
    <property type="match status" value="1"/>
</dbReference>
<keyword evidence="5" id="KW-1185">Reference proteome</keyword>
<feature type="region of interest" description="Disordered" evidence="1">
    <location>
        <begin position="323"/>
        <end position="358"/>
    </location>
</feature>
<feature type="signal peptide" evidence="2">
    <location>
        <begin position="1"/>
        <end position="18"/>
    </location>
</feature>
<keyword evidence="2" id="KW-0732">Signal</keyword>
<dbReference type="PROSITE" id="PS51384">
    <property type="entry name" value="FAD_FR"/>
    <property type="match status" value="1"/>
</dbReference>
<dbReference type="InterPro" id="IPR017938">
    <property type="entry name" value="Riboflavin_synthase-like_b-brl"/>
</dbReference>
<sequence>MTAASSVTAVLAASAAAAAICSPDGALPPTATAESASRLVHGKFRFFQARVVATRRLGPSIVRVTFGGEQLRDFAGGGRDQSFSLFLPQAGQQVPIVPTDAGDDWFGQWRAMPQDQRAVMRSYTIRSHDREHHEVDVDFVLHGTGSAGSAGPASRWAAEATPGDRVVLLGPADQDNRSIGFQPPADTDWVLIAADETALPAAAAILEWLPEGIRARAWIEVPDLKDTQELLSAAEADITWLVRDPAQRPGALLAEEIRDASLPDGAPYAWLAGESAMVKTLRRHLVGERGLDRRRVEFSGYWRLGATEEDLRTEKIAAAAATAGPVDAGLPDAEPAAAAAEPARTEPATAGRQPGDAS</sequence>
<protein>
    <submittedName>
        <fullName evidence="4">Siderophore-interacting protein</fullName>
    </submittedName>
</protein>
<evidence type="ECO:0000256" key="2">
    <source>
        <dbReference type="SAM" id="SignalP"/>
    </source>
</evidence>
<dbReference type="InterPro" id="IPR007037">
    <property type="entry name" value="SIP_rossman_dom"/>
</dbReference>
<reference evidence="4 5" key="1">
    <citation type="submission" date="2020-02" db="EMBL/GenBank/DDBJ databases">
        <title>Acidophilic actinobacteria isolated from forest soil.</title>
        <authorList>
            <person name="Golinska P."/>
        </authorList>
    </citation>
    <scope>NUCLEOTIDE SEQUENCE [LARGE SCALE GENOMIC DNA]</scope>
    <source>
        <strain evidence="4 5">NL8</strain>
    </source>
</reference>
<dbReference type="CDD" id="cd06193">
    <property type="entry name" value="siderophore_interacting"/>
    <property type="match status" value="1"/>
</dbReference>
<organism evidence="4 5">
    <name type="scientific">Catenulispora pinistramenti</name>
    <dbReference type="NCBI Taxonomy" id="2705254"/>
    <lineage>
        <taxon>Bacteria</taxon>
        <taxon>Bacillati</taxon>
        <taxon>Actinomycetota</taxon>
        <taxon>Actinomycetes</taxon>
        <taxon>Catenulisporales</taxon>
        <taxon>Catenulisporaceae</taxon>
        <taxon>Catenulispora</taxon>
    </lineage>
</organism>
<name>A0ABS5KTQ1_9ACTN</name>
<feature type="domain" description="FAD-binding FR-type" evidence="3">
    <location>
        <begin position="44"/>
        <end position="178"/>
    </location>
</feature>
<dbReference type="Pfam" id="PF04954">
    <property type="entry name" value="SIP"/>
    <property type="match status" value="1"/>
</dbReference>
<dbReference type="Gene3D" id="3.40.50.80">
    <property type="entry name" value="Nucleotide-binding domain of ferredoxin-NADP reductase (FNR) module"/>
    <property type="match status" value="1"/>
</dbReference>
<dbReference type="InterPro" id="IPR039261">
    <property type="entry name" value="FNR_nucleotide-bd"/>
</dbReference>
<dbReference type="PANTHER" id="PTHR30157">
    <property type="entry name" value="FERRIC REDUCTASE, NADPH-DEPENDENT"/>
    <property type="match status" value="1"/>
</dbReference>
<dbReference type="EMBL" id="JAAFYZ010000072">
    <property type="protein sequence ID" value="MBS2549433.1"/>
    <property type="molecule type" value="Genomic_DNA"/>
</dbReference>
<evidence type="ECO:0000313" key="4">
    <source>
        <dbReference type="EMBL" id="MBS2549433.1"/>
    </source>
</evidence>
<dbReference type="Gene3D" id="2.40.30.10">
    <property type="entry name" value="Translation factors"/>
    <property type="match status" value="1"/>
</dbReference>
<dbReference type="InterPro" id="IPR039374">
    <property type="entry name" value="SIP_fam"/>
</dbReference>
<feature type="compositionally biased region" description="Low complexity" evidence="1">
    <location>
        <begin position="333"/>
        <end position="350"/>
    </location>
</feature>
<feature type="chain" id="PRO_5045523505" evidence="2">
    <location>
        <begin position="19"/>
        <end position="358"/>
    </location>
</feature>
<gene>
    <name evidence="4" type="ORF">KGQ19_21450</name>
</gene>
<accession>A0ABS5KTQ1</accession>